<comment type="caution">
    <text evidence="1">The sequence shown here is derived from an EMBL/GenBank/DDBJ whole genome shotgun (WGS) entry which is preliminary data.</text>
</comment>
<evidence type="ECO:0000313" key="2">
    <source>
        <dbReference type="Proteomes" id="UP000265798"/>
    </source>
</evidence>
<dbReference type="Proteomes" id="UP000265798">
    <property type="component" value="Unassembled WGS sequence"/>
</dbReference>
<proteinExistence type="predicted"/>
<protein>
    <submittedName>
        <fullName evidence="1">Uncharacterized protein</fullName>
    </submittedName>
</protein>
<organism evidence="1 2">
    <name type="scientific">Leptospira stimsonii</name>
    <dbReference type="NCBI Taxonomy" id="2202203"/>
    <lineage>
        <taxon>Bacteria</taxon>
        <taxon>Pseudomonadati</taxon>
        <taxon>Spirochaetota</taxon>
        <taxon>Spirochaetia</taxon>
        <taxon>Leptospirales</taxon>
        <taxon>Leptospiraceae</taxon>
        <taxon>Leptospira</taxon>
    </lineage>
</organism>
<gene>
    <name evidence="1" type="ORF">DLM75_13195</name>
</gene>
<name>A0A396Z332_9LEPT</name>
<sequence>MVFDRLNVFRCCRFEIAIRHLDLTNSVLAYSNKDFWNDLTLSSTSSLFPILRSKWEKNYFSGIARAGISFLLLYPRV</sequence>
<accession>A0A396Z332</accession>
<dbReference type="EMBL" id="QHCT01000003">
    <property type="protein sequence ID" value="RHX89902.1"/>
    <property type="molecule type" value="Genomic_DNA"/>
</dbReference>
<dbReference type="AlphaFoldDB" id="A0A396Z332"/>
<reference evidence="2" key="1">
    <citation type="submission" date="2018-05" db="EMBL/GenBank/DDBJ databases">
        <title>Leptospira yasudae sp. nov. and Leptospira stimsonii sp. nov., two pathogenic species of the genus Leptospira isolated from environmental sources.</title>
        <authorList>
            <person name="Casanovas-Massana A."/>
            <person name="Hamond C."/>
            <person name="Santos L.A."/>
            <person name="Hacker K.P."/>
            <person name="Balassiano I."/>
            <person name="Medeiros M.A."/>
            <person name="Reis M.G."/>
            <person name="Ko A.I."/>
            <person name="Wunder E.A."/>
        </authorList>
    </citation>
    <scope>NUCLEOTIDE SEQUENCE [LARGE SCALE GENOMIC DNA]</scope>
    <source>
        <strain evidence="2">Yale</strain>
    </source>
</reference>
<evidence type="ECO:0000313" key="1">
    <source>
        <dbReference type="EMBL" id="RHX89902.1"/>
    </source>
</evidence>